<gene>
    <name evidence="6" type="ORF">H7344_03205</name>
</gene>
<dbReference type="Pfam" id="PF00701">
    <property type="entry name" value="DHDPS"/>
    <property type="match status" value="1"/>
</dbReference>
<evidence type="ECO:0000313" key="7">
    <source>
        <dbReference type="Proteomes" id="UP000604001"/>
    </source>
</evidence>
<dbReference type="InterPro" id="IPR013785">
    <property type="entry name" value="Aldolase_TIM"/>
</dbReference>
<dbReference type="PANTHER" id="PTHR12128">
    <property type="entry name" value="DIHYDRODIPICOLINATE SYNTHASE"/>
    <property type="match status" value="1"/>
</dbReference>
<dbReference type="PRINTS" id="PR00146">
    <property type="entry name" value="DHPICSNTHASE"/>
</dbReference>
<comment type="caution">
    <text evidence="6">The sequence shown here is derived from an EMBL/GenBank/DDBJ whole genome shotgun (WGS) entry which is preliminary data.</text>
</comment>
<dbReference type="Proteomes" id="UP000604001">
    <property type="component" value="Unassembled WGS sequence"/>
</dbReference>
<evidence type="ECO:0000256" key="2">
    <source>
        <dbReference type="ARBA" id="ARBA00023239"/>
    </source>
</evidence>
<evidence type="ECO:0000256" key="1">
    <source>
        <dbReference type="ARBA" id="ARBA00007592"/>
    </source>
</evidence>
<evidence type="ECO:0000256" key="3">
    <source>
        <dbReference type="ARBA" id="ARBA00023270"/>
    </source>
</evidence>
<dbReference type="InterPro" id="IPR002220">
    <property type="entry name" value="DapA-like"/>
</dbReference>
<evidence type="ECO:0000256" key="5">
    <source>
        <dbReference type="SAM" id="MobiDB-lite"/>
    </source>
</evidence>
<accession>A0ABR6U5B3</accession>
<keyword evidence="3" id="KW-0704">Schiff base</keyword>
<reference evidence="6 7" key="1">
    <citation type="submission" date="2020-08" db="EMBL/GenBank/DDBJ databases">
        <title>novel species in genus Nocardioides.</title>
        <authorList>
            <person name="Zhang G."/>
        </authorList>
    </citation>
    <scope>NUCLEOTIDE SEQUENCE [LARGE SCALE GENOMIC DNA]</scope>
    <source>
        <strain evidence="6 7">SC8A-24</strain>
    </source>
</reference>
<proteinExistence type="inferred from homology"/>
<keyword evidence="7" id="KW-1185">Reference proteome</keyword>
<sequence>MPPPGAVGHQRRRAGRHGPARHPHPHPVARRGARVISPTRPYAGVVPPVLTPLTADGEVDVPSLERLVAHLLDAGCHGLFPLGSSGETVYLTDAQRDLALEVVVKTTAGAVPVIAGCIEPTTARVLGRTRAAEFLGADAVVVTAPFYTLVGPHEVERHFRAVAERTALDVLAYDIPACVHTKLPVELQLRLAVDGVLAGVKDSSGDDVAFRQLLVAVAEQGLEYAALTGHEVVVDGMLLAGADGSVPGLGNVDPAGYVRLHAAAAAGDWTTARAEQDRLVQLFRVVDAADPRTTHGSTRGVGGFKTALALLGVIETNTVSLPMRSLDAEETARVRAVLESTGLL</sequence>
<feature type="compositionally biased region" description="Basic residues" evidence="5">
    <location>
        <begin position="9"/>
        <end position="33"/>
    </location>
</feature>
<comment type="similarity">
    <text evidence="1 4">Belongs to the DapA family.</text>
</comment>
<dbReference type="SUPFAM" id="SSF51569">
    <property type="entry name" value="Aldolase"/>
    <property type="match status" value="1"/>
</dbReference>
<protein>
    <submittedName>
        <fullName evidence="6">Dihydrodipicolinate synthase family protein</fullName>
    </submittedName>
</protein>
<keyword evidence="2 4" id="KW-0456">Lyase</keyword>
<evidence type="ECO:0000313" key="6">
    <source>
        <dbReference type="EMBL" id="MBC2959303.1"/>
    </source>
</evidence>
<feature type="region of interest" description="Disordered" evidence="5">
    <location>
        <begin position="1"/>
        <end position="34"/>
    </location>
</feature>
<dbReference type="Gene3D" id="3.20.20.70">
    <property type="entry name" value="Aldolase class I"/>
    <property type="match status" value="1"/>
</dbReference>
<dbReference type="EMBL" id="JACMYC010000001">
    <property type="protein sequence ID" value="MBC2959303.1"/>
    <property type="molecule type" value="Genomic_DNA"/>
</dbReference>
<dbReference type="PANTHER" id="PTHR12128:SF66">
    <property type="entry name" value="4-HYDROXY-2-OXOGLUTARATE ALDOLASE, MITOCHONDRIAL"/>
    <property type="match status" value="1"/>
</dbReference>
<dbReference type="SMART" id="SM01130">
    <property type="entry name" value="DHDPS"/>
    <property type="match status" value="1"/>
</dbReference>
<dbReference type="InterPro" id="IPR020625">
    <property type="entry name" value="Schiff_base-form_aldolases_AS"/>
</dbReference>
<name>A0ABR6U5B3_9ACTN</name>
<dbReference type="CDD" id="cd00408">
    <property type="entry name" value="DHDPS-like"/>
    <property type="match status" value="1"/>
</dbReference>
<evidence type="ECO:0000256" key="4">
    <source>
        <dbReference type="PIRNR" id="PIRNR001365"/>
    </source>
</evidence>
<dbReference type="PROSITE" id="PS00666">
    <property type="entry name" value="DHDPS_2"/>
    <property type="match status" value="1"/>
</dbReference>
<dbReference type="PIRSF" id="PIRSF001365">
    <property type="entry name" value="DHDPS"/>
    <property type="match status" value="1"/>
</dbReference>
<organism evidence="6 7">
    <name type="scientific">Nocardioides deserti</name>
    <dbReference type="NCBI Taxonomy" id="1588644"/>
    <lineage>
        <taxon>Bacteria</taxon>
        <taxon>Bacillati</taxon>
        <taxon>Actinomycetota</taxon>
        <taxon>Actinomycetes</taxon>
        <taxon>Propionibacteriales</taxon>
        <taxon>Nocardioidaceae</taxon>
        <taxon>Nocardioides</taxon>
    </lineage>
</organism>